<evidence type="ECO:0008006" key="4">
    <source>
        <dbReference type="Google" id="ProtNLM"/>
    </source>
</evidence>
<dbReference type="Pfam" id="PF04314">
    <property type="entry name" value="PCuAC"/>
    <property type="match status" value="1"/>
</dbReference>
<name>A0A1H0ANU2_ALLAB</name>
<dbReference type="Gene3D" id="2.60.40.1890">
    <property type="entry name" value="PCu(A)C copper chaperone"/>
    <property type="match status" value="1"/>
</dbReference>
<feature type="region of interest" description="Disordered" evidence="1">
    <location>
        <begin position="146"/>
        <end position="199"/>
    </location>
</feature>
<evidence type="ECO:0000256" key="1">
    <source>
        <dbReference type="SAM" id="MobiDB-lite"/>
    </source>
</evidence>
<keyword evidence="3" id="KW-1185">Reference proteome</keyword>
<dbReference type="InterPro" id="IPR007410">
    <property type="entry name" value="LpqE-like"/>
</dbReference>
<gene>
    <name evidence="2" type="ORF">SAMN04489726_6183</name>
</gene>
<protein>
    <recommendedName>
        <fullName evidence="4">Copper(I)-binding protein</fullName>
    </recommendedName>
</protein>
<dbReference type="SUPFAM" id="SSF110087">
    <property type="entry name" value="DR1885-like metal-binding protein"/>
    <property type="match status" value="1"/>
</dbReference>
<feature type="compositionally biased region" description="Basic and acidic residues" evidence="1">
    <location>
        <begin position="258"/>
        <end position="271"/>
    </location>
</feature>
<dbReference type="EMBL" id="LT629701">
    <property type="protein sequence ID" value="SDN34984.1"/>
    <property type="molecule type" value="Genomic_DNA"/>
</dbReference>
<dbReference type="eggNOG" id="COG2847">
    <property type="taxonomic scope" value="Bacteria"/>
</dbReference>
<proteinExistence type="predicted"/>
<evidence type="ECO:0000313" key="3">
    <source>
        <dbReference type="Proteomes" id="UP000183376"/>
    </source>
</evidence>
<feature type="compositionally biased region" description="Low complexity" evidence="1">
    <location>
        <begin position="152"/>
        <end position="184"/>
    </location>
</feature>
<evidence type="ECO:0000313" key="2">
    <source>
        <dbReference type="EMBL" id="SDN34984.1"/>
    </source>
</evidence>
<dbReference type="AlphaFoldDB" id="A0A1H0ANU2"/>
<dbReference type="STRING" id="211114.SAMN04489726_6183"/>
<sequence>MIIDMEDRSTVSRAEQAVSMVAPAGSPRTSRLRMVPAAVGLGVALVVAGCSAGQYTQTDQQVAAVNGAFGQTKDGAIALREAELAFPAEKYYTAGSDAPLKVTIVNQGTKADKLVKVSAAGAGEVRISGSTDLPAGFTLTGKVLERGSAPKSSAPGSTTGAPSSTTAGAGATTTPSGGVSASTPNNTPVRPTTSGGGASSVSTVELVITALGKDLRPGQTVPVTFTFQNAGQVTLQVPIANNSEPRPPATGGAGHGGGEQHGETKPAGDGH</sequence>
<accession>A0A1H0ANU2</accession>
<feature type="region of interest" description="Disordered" evidence="1">
    <location>
        <begin position="240"/>
        <end position="271"/>
    </location>
</feature>
<reference evidence="2 3" key="1">
    <citation type="submission" date="2016-10" db="EMBL/GenBank/DDBJ databases">
        <authorList>
            <person name="de Groot N.N."/>
        </authorList>
    </citation>
    <scope>NUCLEOTIDE SEQUENCE [LARGE SCALE GENOMIC DNA]</scope>
    <source>
        <strain evidence="2 3">DSM 44149</strain>
    </source>
</reference>
<organism evidence="2 3">
    <name type="scientific">Allokutzneria albata</name>
    <name type="common">Kibdelosporangium albatum</name>
    <dbReference type="NCBI Taxonomy" id="211114"/>
    <lineage>
        <taxon>Bacteria</taxon>
        <taxon>Bacillati</taxon>
        <taxon>Actinomycetota</taxon>
        <taxon>Actinomycetes</taxon>
        <taxon>Pseudonocardiales</taxon>
        <taxon>Pseudonocardiaceae</taxon>
        <taxon>Allokutzneria</taxon>
    </lineage>
</organism>
<dbReference type="InterPro" id="IPR036182">
    <property type="entry name" value="PCuAC_sf"/>
</dbReference>
<dbReference type="Proteomes" id="UP000183376">
    <property type="component" value="Chromosome I"/>
</dbReference>